<proteinExistence type="predicted"/>
<dbReference type="Gene3D" id="3.40.50.2000">
    <property type="entry name" value="Glycogen Phosphorylase B"/>
    <property type="match status" value="2"/>
</dbReference>
<gene>
    <name evidence="4" type="ORF">RD149_19825</name>
</gene>
<comment type="caution">
    <text evidence="4">The sequence shown here is derived from an EMBL/GenBank/DDBJ whole genome shotgun (WGS) entry which is preliminary data.</text>
</comment>
<keyword evidence="1 4" id="KW-0328">Glycosyltransferase</keyword>
<keyword evidence="5" id="KW-1185">Reference proteome</keyword>
<dbReference type="EMBL" id="JAVLUS010000019">
    <property type="protein sequence ID" value="MDS1116000.1"/>
    <property type="molecule type" value="Genomic_DNA"/>
</dbReference>
<dbReference type="PANTHER" id="PTHR45947">
    <property type="entry name" value="SULFOQUINOVOSYL TRANSFERASE SQD2"/>
    <property type="match status" value="1"/>
</dbReference>
<evidence type="ECO:0000313" key="5">
    <source>
        <dbReference type="Proteomes" id="UP001265083"/>
    </source>
</evidence>
<feature type="domain" description="Glycosyltransferase subfamily 4-like N-terminal" evidence="3">
    <location>
        <begin position="13"/>
        <end position="167"/>
    </location>
</feature>
<dbReference type="InterPro" id="IPR028098">
    <property type="entry name" value="Glyco_trans_4-like_N"/>
</dbReference>
<dbReference type="PANTHER" id="PTHR45947:SF3">
    <property type="entry name" value="SULFOQUINOVOSYL TRANSFERASE SQD2"/>
    <property type="match status" value="1"/>
</dbReference>
<dbReference type="RefSeq" id="WP_310951860.1">
    <property type="nucleotide sequence ID" value="NZ_JAVLUS010000019.1"/>
</dbReference>
<dbReference type="Pfam" id="PF13692">
    <property type="entry name" value="Glyco_trans_1_4"/>
    <property type="match status" value="1"/>
</dbReference>
<accession>A0ABU2GX30</accession>
<sequence>MHVAVVVSSEISGGGERYLYRLYDGLVRDYGFKVTLVGSLPEWPEHLGSTVDVGAGPKLTRRRGLAVQGRETALYVPRVLRAIRSVQPDLIHMQYMREKISLSRILARSYPVVWTEHGPLPTNFPLGGRKIVADQAKCARVISVSNGVRRNLESAGISSTTISNPVPSSLPTAADSLESIGLGKDYVLYVGRLHVNKRIDLLLEAARRMPEQQVVVVGTGPAATALQGAAPSNVRFTGHIEVSEELYRNSRAVVITSGRAAREGLPMVMLEARSVGTRVLIARDCHASEDADELGAEVFEPDAGALVNSLKVQDRPVLGMSGLSEREWVRLHSEVLVHELERALG</sequence>
<reference evidence="4 5" key="1">
    <citation type="submission" date="2023-08" db="EMBL/GenBank/DDBJ databases">
        <title>Bioegradation of LLDPE and BLDPE plastic by marine bacteria from coast plastic debris.</title>
        <authorList>
            <person name="Rong Z."/>
        </authorList>
    </citation>
    <scope>NUCLEOTIDE SEQUENCE [LARGE SCALE GENOMIC DNA]</scope>
    <source>
        <strain evidence="4 5">Z-2</strain>
    </source>
</reference>
<keyword evidence="2 4" id="KW-0808">Transferase</keyword>
<dbReference type="SUPFAM" id="SSF53756">
    <property type="entry name" value="UDP-Glycosyltransferase/glycogen phosphorylase"/>
    <property type="match status" value="1"/>
</dbReference>
<protein>
    <submittedName>
        <fullName evidence="4">Glycosyltransferase</fullName>
        <ecNumber evidence="4">2.4.-.-</ecNumber>
    </submittedName>
</protein>
<evidence type="ECO:0000259" key="3">
    <source>
        <dbReference type="Pfam" id="PF13439"/>
    </source>
</evidence>
<dbReference type="InterPro" id="IPR050194">
    <property type="entry name" value="Glycosyltransferase_grp1"/>
</dbReference>
<evidence type="ECO:0000256" key="2">
    <source>
        <dbReference type="ARBA" id="ARBA00022679"/>
    </source>
</evidence>
<dbReference type="Pfam" id="PF13439">
    <property type="entry name" value="Glyco_transf_4"/>
    <property type="match status" value="1"/>
</dbReference>
<dbReference type="EC" id="2.4.-.-" evidence="4"/>
<evidence type="ECO:0000313" key="4">
    <source>
        <dbReference type="EMBL" id="MDS1116000.1"/>
    </source>
</evidence>
<organism evidence="4 5">
    <name type="scientific">Gordonia westfalica</name>
    <dbReference type="NCBI Taxonomy" id="158898"/>
    <lineage>
        <taxon>Bacteria</taxon>
        <taxon>Bacillati</taxon>
        <taxon>Actinomycetota</taxon>
        <taxon>Actinomycetes</taxon>
        <taxon>Mycobacteriales</taxon>
        <taxon>Gordoniaceae</taxon>
        <taxon>Gordonia</taxon>
    </lineage>
</organism>
<dbReference type="Proteomes" id="UP001265083">
    <property type="component" value="Unassembled WGS sequence"/>
</dbReference>
<evidence type="ECO:0000256" key="1">
    <source>
        <dbReference type="ARBA" id="ARBA00022676"/>
    </source>
</evidence>
<name>A0ABU2GX30_9ACTN</name>
<dbReference type="GO" id="GO:0016757">
    <property type="term" value="F:glycosyltransferase activity"/>
    <property type="evidence" value="ECO:0007669"/>
    <property type="project" value="UniProtKB-KW"/>
</dbReference>